<accession>A0A401QRI5</accession>
<dbReference type="EMBL" id="BHXC01000005">
    <property type="protein sequence ID" value="GCB88011.1"/>
    <property type="molecule type" value="Genomic_DNA"/>
</dbReference>
<organism evidence="1 2">
    <name type="scientific">Streptomyces noursei</name>
    <name type="common">Streptomyces albulus</name>
    <dbReference type="NCBI Taxonomy" id="1971"/>
    <lineage>
        <taxon>Bacteria</taxon>
        <taxon>Bacillati</taxon>
        <taxon>Actinomycetota</taxon>
        <taxon>Actinomycetes</taxon>
        <taxon>Kitasatosporales</taxon>
        <taxon>Streptomycetaceae</taxon>
        <taxon>Streptomyces</taxon>
    </lineage>
</organism>
<proteinExistence type="predicted"/>
<reference evidence="1 2" key="1">
    <citation type="journal article" date="2019" name="Microbiol. Resour. Announc.">
        <title>Draft Genome Sequence of the Most Traditional epsilon-Poly-l-Lysine Producer, Streptomyces albulus NBRC14147.</title>
        <authorList>
            <person name="Yamanaka K."/>
            <person name="Hamano Y."/>
        </authorList>
    </citation>
    <scope>NUCLEOTIDE SEQUENCE [LARGE SCALE GENOMIC DNA]</scope>
    <source>
        <strain evidence="1 2">NBRC 14147</strain>
    </source>
</reference>
<comment type="caution">
    <text evidence="1">The sequence shown here is derived from an EMBL/GenBank/DDBJ whole genome shotgun (WGS) entry which is preliminary data.</text>
</comment>
<sequence>MSRYPLRAMLHGGRHTHAARSERGRLVLACPGPHRAAPEEMSDTTPITCPGCKRARAEEAGADPAEL</sequence>
<protein>
    <submittedName>
        <fullName evidence="1">Uncharacterized protein</fullName>
    </submittedName>
</protein>
<dbReference type="AlphaFoldDB" id="A0A401QRI5"/>
<dbReference type="Proteomes" id="UP000288351">
    <property type="component" value="Unassembled WGS sequence"/>
</dbReference>
<evidence type="ECO:0000313" key="2">
    <source>
        <dbReference type="Proteomes" id="UP000288351"/>
    </source>
</evidence>
<name>A0A401QRI5_STRNR</name>
<evidence type="ECO:0000313" key="1">
    <source>
        <dbReference type="EMBL" id="GCB88011.1"/>
    </source>
</evidence>
<gene>
    <name evidence="1" type="ORF">SALB_00680</name>
</gene>
<dbReference type="RefSeq" id="WP_124428048.1">
    <property type="nucleotide sequence ID" value="NZ_BHXC01000005.1"/>
</dbReference>